<dbReference type="GO" id="GO:0046983">
    <property type="term" value="F:protein dimerization activity"/>
    <property type="evidence" value="ECO:0007669"/>
    <property type="project" value="InterPro"/>
</dbReference>
<dbReference type="CDD" id="cd14660">
    <property type="entry name" value="E2F_DD"/>
    <property type="match status" value="1"/>
</dbReference>
<reference evidence="10" key="1">
    <citation type="journal article" date="2017" name="Nat. Commun.">
        <title>The asparagus genome sheds light on the origin and evolution of a young Y chromosome.</title>
        <authorList>
            <person name="Harkess A."/>
            <person name="Zhou J."/>
            <person name="Xu C."/>
            <person name="Bowers J.E."/>
            <person name="Van der Hulst R."/>
            <person name="Ayyampalayam S."/>
            <person name="Mercati F."/>
            <person name="Riccardi P."/>
            <person name="McKain M.R."/>
            <person name="Kakrana A."/>
            <person name="Tang H."/>
            <person name="Ray J."/>
            <person name="Groenendijk J."/>
            <person name="Arikit S."/>
            <person name="Mathioni S.M."/>
            <person name="Nakano M."/>
            <person name="Shan H."/>
            <person name="Telgmann-Rauber A."/>
            <person name="Kanno A."/>
            <person name="Yue Z."/>
            <person name="Chen H."/>
            <person name="Li W."/>
            <person name="Chen Y."/>
            <person name="Xu X."/>
            <person name="Zhang Y."/>
            <person name="Luo S."/>
            <person name="Chen H."/>
            <person name="Gao J."/>
            <person name="Mao Z."/>
            <person name="Pires J.C."/>
            <person name="Luo M."/>
            <person name="Kudrna D."/>
            <person name="Wing R.A."/>
            <person name="Meyers B.C."/>
            <person name="Yi K."/>
            <person name="Kong H."/>
            <person name="Lavrijsen P."/>
            <person name="Sunseri F."/>
            <person name="Falavigna A."/>
            <person name="Ye Y."/>
            <person name="Leebens-Mack J.H."/>
            <person name="Chen G."/>
        </authorList>
    </citation>
    <scope>NUCLEOTIDE SEQUENCE [LARGE SCALE GENOMIC DNA]</scope>
    <source>
        <strain evidence="10">cv. DH0086</strain>
    </source>
</reference>
<dbReference type="AlphaFoldDB" id="A0A5P1FTW9"/>
<dbReference type="PANTHER" id="PTHR12081:SF18">
    <property type="entry name" value="TRANSCRIPTION FACTOR E2F2-RELATED"/>
    <property type="match status" value="1"/>
</dbReference>
<dbReference type="PANTHER" id="PTHR12081">
    <property type="entry name" value="TRANSCRIPTION FACTOR E2F"/>
    <property type="match status" value="1"/>
</dbReference>
<dbReference type="Gene3D" id="1.10.10.10">
    <property type="entry name" value="Winged helix-like DNA-binding domain superfamily/Winged helix DNA-binding domain"/>
    <property type="match status" value="1"/>
</dbReference>
<evidence type="ECO:0000256" key="5">
    <source>
        <dbReference type="ARBA" id="ARBA00023306"/>
    </source>
</evidence>
<keyword evidence="3 6" id="KW-0238">DNA-binding</keyword>
<dbReference type="Gramene" id="ONK80161">
    <property type="protein sequence ID" value="ONK80161"/>
    <property type="gene ID" value="A4U43_C01F14540"/>
</dbReference>
<dbReference type="GO" id="GO:0000978">
    <property type="term" value="F:RNA polymerase II cis-regulatory region sequence-specific DNA binding"/>
    <property type="evidence" value="ECO:0007669"/>
    <property type="project" value="InterPro"/>
</dbReference>
<keyword evidence="5" id="KW-0131">Cell cycle</keyword>
<dbReference type="EMBL" id="CM007381">
    <property type="protein sequence ID" value="ONK80161.1"/>
    <property type="molecule type" value="Genomic_DNA"/>
</dbReference>
<dbReference type="InterPro" id="IPR032198">
    <property type="entry name" value="E2F_CC-MB"/>
</dbReference>
<dbReference type="InterPro" id="IPR015633">
    <property type="entry name" value="E2F"/>
</dbReference>
<evidence type="ECO:0000259" key="8">
    <source>
        <dbReference type="SMART" id="SM01372"/>
    </source>
</evidence>
<proteinExistence type="inferred from homology"/>
<name>A0A5P1FTW9_ASPOF</name>
<feature type="region of interest" description="Disordered" evidence="7">
    <location>
        <begin position="67"/>
        <end position="103"/>
    </location>
</feature>
<dbReference type="InterPro" id="IPR036390">
    <property type="entry name" value="WH_DNA-bd_sf"/>
</dbReference>
<sequence>MPEIEGSSIHLSRLQLRSPLSLGRLSARFSAALENDRISRKSSNVKEVCEVEFLRAVQQGHTAAVSHMLPPVTSSKSKHHKKPKASKRNEFRQEHTQSVDGSASAANNCRFDSSLGLLTKKFLNLLQQAEDGTLDLNRAAEILDVQKRRIYDITNVLEGVGLIEKKLKNMIRWKGNDISRPKELSDQIDGLKAEVETLHTDECRVDEMIREMQETLRTMSEDERISKRLFVMEEDINKLPCFEDATVIAIKAPYGTSVEVPDPDESIDRSQRHFQLLLRSSLGPISCYLVRNHGGRVKDSSPSQQTAALNLPNKANRNHCRDETSLQQTTNRQGRDQTSPVLLSGSFSSLDSSGGVLKILPSDVDIDADYFLLSEPTVSVSESWTAYVE</sequence>
<dbReference type="SUPFAM" id="SSF144074">
    <property type="entry name" value="E2F-DP heterodimerization region"/>
    <property type="match status" value="1"/>
</dbReference>
<keyword evidence="10" id="KW-1185">Reference proteome</keyword>
<feature type="domain" description="E2F/DP family winged-helix DNA-binding" evidence="8">
    <location>
        <begin position="110"/>
        <end position="175"/>
    </location>
</feature>
<dbReference type="GO" id="GO:0090575">
    <property type="term" value="C:RNA polymerase II transcription regulator complex"/>
    <property type="evidence" value="ECO:0007669"/>
    <property type="project" value="TreeGrafter"/>
</dbReference>
<organism evidence="9 10">
    <name type="scientific">Asparagus officinalis</name>
    <name type="common">Garden asparagus</name>
    <dbReference type="NCBI Taxonomy" id="4686"/>
    <lineage>
        <taxon>Eukaryota</taxon>
        <taxon>Viridiplantae</taxon>
        <taxon>Streptophyta</taxon>
        <taxon>Embryophyta</taxon>
        <taxon>Tracheophyta</taxon>
        <taxon>Spermatophyta</taxon>
        <taxon>Magnoliopsida</taxon>
        <taxon>Liliopsida</taxon>
        <taxon>Asparagales</taxon>
        <taxon>Asparagaceae</taxon>
        <taxon>Asparagoideae</taxon>
        <taxon>Asparagus</taxon>
    </lineage>
</organism>
<dbReference type="GO" id="GO:0000981">
    <property type="term" value="F:DNA-binding transcription factor activity, RNA polymerase II-specific"/>
    <property type="evidence" value="ECO:0007669"/>
    <property type="project" value="TreeGrafter"/>
</dbReference>
<feature type="compositionally biased region" description="Basic and acidic residues" evidence="7">
    <location>
        <begin position="87"/>
        <end position="97"/>
    </location>
</feature>
<dbReference type="InterPro" id="IPR037241">
    <property type="entry name" value="E2F-DP_heterodim"/>
</dbReference>
<dbReference type="Pfam" id="PF02319">
    <property type="entry name" value="WHD_E2F_TDP"/>
    <property type="match status" value="1"/>
</dbReference>
<keyword evidence="2 6" id="KW-0805">Transcription regulation</keyword>
<evidence type="ECO:0000313" key="10">
    <source>
        <dbReference type="Proteomes" id="UP000243459"/>
    </source>
</evidence>
<accession>A0A5P1FTW9</accession>
<gene>
    <name evidence="9" type="ORF">A4U43_C01F14540</name>
</gene>
<evidence type="ECO:0000313" key="9">
    <source>
        <dbReference type="EMBL" id="ONK80161.1"/>
    </source>
</evidence>
<evidence type="ECO:0000256" key="6">
    <source>
        <dbReference type="RuleBase" id="RU003796"/>
    </source>
</evidence>
<dbReference type="Pfam" id="PF16421">
    <property type="entry name" value="E2F_CC-MB"/>
    <property type="match status" value="1"/>
</dbReference>
<comment type="subcellular location">
    <subcellularLocation>
        <location evidence="6">Nucleus</location>
    </subcellularLocation>
</comment>
<evidence type="ECO:0000256" key="1">
    <source>
        <dbReference type="ARBA" id="ARBA00010940"/>
    </source>
</evidence>
<keyword evidence="6" id="KW-0539">Nucleus</keyword>
<feature type="compositionally biased region" description="Basic residues" evidence="7">
    <location>
        <begin position="76"/>
        <end position="86"/>
    </location>
</feature>
<dbReference type="InterPro" id="IPR036388">
    <property type="entry name" value="WH-like_DNA-bd_sf"/>
</dbReference>
<dbReference type="InterPro" id="IPR003316">
    <property type="entry name" value="E2F_WHTH_DNA-bd_dom"/>
</dbReference>
<dbReference type="FunFam" id="1.10.10.10:FF:000008">
    <property type="entry name" value="E2F transcription factor 1"/>
    <property type="match status" value="1"/>
</dbReference>
<keyword evidence="4 6" id="KW-0804">Transcription</keyword>
<dbReference type="OMA" id="SESWTAY"/>
<evidence type="ECO:0000256" key="2">
    <source>
        <dbReference type="ARBA" id="ARBA00023015"/>
    </source>
</evidence>
<comment type="similarity">
    <text evidence="1 6">Belongs to the E2F/DP family.</text>
</comment>
<dbReference type="Proteomes" id="UP000243459">
    <property type="component" value="Chromosome 1"/>
</dbReference>
<evidence type="ECO:0000256" key="3">
    <source>
        <dbReference type="ARBA" id="ARBA00023125"/>
    </source>
</evidence>
<dbReference type="SUPFAM" id="SSF46785">
    <property type="entry name" value="Winged helix' DNA-binding domain"/>
    <property type="match status" value="1"/>
</dbReference>
<dbReference type="OrthoDB" id="1743261at2759"/>
<protein>
    <recommendedName>
        <fullName evidence="8">E2F/DP family winged-helix DNA-binding domain-containing protein</fullName>
    </recommendedName>
</protein>
<evidence type="ECO:0000256" key="4">
    <source>
        <dbReference type="ARBA" id="ARBA00023163"/>
    </source>
</evidence>
<evidence type="ECO:0000256" key="7">
    <source>
        <dbReference type="SAM" id="MobiDB-lite"/>
    </source>
</evidence>
<dbReference type="SMART" id="SM01372">
    <property type="entry name" value="E2F_TDP"/>
    <property type="match status" value="1"/>
</dbReference>
<dbReference type="Gene3D" id="6.10.250.540">
    <property type="match status" value="1"/>
</dbReference>